<proteinExistence type="predicted"/>
<reference evidence="2 3" key="1">
    <citation type="submission" date="2018-12" db="EMBL/GenBank/DDBJ databases">
        <authorList>
            <consortium name="Pathogen Informatics"/>
        </authorList>
    </citation>
    <scope>NUCLEOTIDE SEQUENCE [LARGE SCALE GENOMIC DNA]</scope>
    <source>
        <strain evidence="2 3">NCTC11466</strain>
    </source>
</reference>
<evidence type="ECO:0000256" key="1">
    <source>
        <dbReference type="SAM" id="MobiDB-lite"/>
    </source>
</evidence>
<gene>
    <name evidence="2" type="ORF">NCTC11466_03488</name>
</gene>
<sequence length="108" mass="11729">MAAKSSTYIIGCKLPNGLVINHEGQRVKLAGTNDSLLLNGFGITRDVPADLWDAFAKTFADQPLIKNGVVFAVADEKSAQSASKERQDQKTGLEQLDPKKQQTDPDKD</sequence>
<keyword evidence="3" id="KW-1185">Reference proteome</keyword>
<protein>
    <submittedName>
        <fullName evidence="2">Uncharacterized protein</fullName>
    </submittedName>
</protein>
<evidence type="ECO:0000313" key="2">
    <source>
        <dbReference type="EMBL" id="VEB99952.1"/>
    </source>
</evidence>
<feature type="region of interest" description="Disordered" evidence="1">
    <location>
        <begin position="76"/>
        <end position="108"/>
    </location>
</feature>
<dbReference type="OrthoDB" id="6630513at2"/>
<dbReference type="RefSeq" id="WP_126357293.1">
    <property type="nucleotide sequence ID" value="NZ_LR134201.1"/>
</dbReference>
<name>A0A3S4IJU7_9ENTR</name>
<accession>A0A3S4IJU7</accession>
<organism evidence="2 3">
    <name type="scientific">Cedecea lapagei</name>
    <dbReference type="NCBI Taxonomy" id="158823"/>
    <lineage>
        <taxon>Bacteria</taxon>
        <taxon>Pseudomonadati</taxon>
        <taxon>Pseudomonadota</taxon>
        <taxon>Gammaproteobacteria</taxon>
        <taxon>Enterobacterales</taxon>
        <taxon>Enterobacteriaceae</taxon>
        <taxon>Cedecea</taxon>
    </lineage>
</organism>
<dbReference type="EMBL" id="LR134201">
    <property type="protein sequence ID" value="VEB99952.1"/>
    <property type="molecule type" value="Genomic_DNA"/>
</dbReference>
<dbReference type="KEGG" id="clap:NCTC11466_03488"/>
<dbReference type="Proteomes" id="UP000274122">
    <property type="component" value="Chromosome"/>
</dbReference>
<evidence type="ECO:0000313" key="3">
    <source>
        <dbReference type="Proteomes" id="UP000274122"/>
    </source>
</evidence>
<dbReference type="AlphaFoldDB" id="A0A3S4IJU7"/>